<protein>
    <submittedName>
        <fullName evidence="1">Uncharacterized protein YfdQ (DUF2303 family)</fullName>
    </submittedName>
</protein>
<name>A0A3N1CMX3_9ACTN</name>
<dbReference type="EMBL" id="RJKE01000001">
    <property type="protein sequence ID" value="ROO82643.1"/>
    <property type="molecule type" value="Genomic_DNA"/>
</dbReference>
<sequence>MSYPDYDRRPDANGTKVIVDTATRAAGIVALETGKYHAWASTDGTIKTLDLTGDQFREFPAAKTGSTTVLDLPSFVHYWQRHHDDDSELFLNTDKLTITAVLDAHMGYEPVNEGARWGRHRLTLKAMHTPEFLGWIGLNRQGMGQRTFAEHIEDHLKTILEPDAATMLEIAETFQASTKVKFSSRTRLSNGDRRLEWEETTDARAGEGGKLTVPSTFTLGLKPFEWSEPYKVTARLRYLITGGELRITYLLDDPARIVEAAMRKLAADLQEAINPGWTQPSEEHPDGSGDLKFRVMHGAFSS</sequence>
<dbReference type="Proteomes" id="UP000272400">
    <property type="component" value="Unassembled WGS sequence"/>
</dbReference>
<proteinExistence type="predicted"/>
<evidence type="ECO:0000313" key="2">
    <source>
        <dbReference type="Proteomes" id="UP000272400"/>
    </source>
</evidence>
<dbReference type="RefSeq" id="WP_123661647.1">
    <property type="nucleotide sequence ID" value="NZ_RJKE01000001.1"/>
</dbReference>
<evidence type="ECO:0000313" key="1">
    <source>
        <dbReference type="EMBL" id="ROO82643.1"/>
    </source>
</evidence>
<reference evidence="1 2" key="1">
    <citation type="submission" date="2018-11" db="EMBL/GenBank/DDBJ databases">
        <title>Sequencing the genomes of 1000 actinobacteria strains.</title>
        <authorList>
            <person name="Klenk H.-P."/>
        </authorList>
    </citation>
    <scope>NUCLEOTIDE SEQUENCE [LARGE SCALE GENOMIC DNA]</scope>
    <source>
        <strain evidence="1 2">DSM 44254</strain>
    </source>
</reference>
<keyword evidence="2" id="KW-1185">Reference proteome</keyword>
<organism evidence="1 2">
    <name type="scientific">Actinocorallia herbida</name>
    <dbReference type="NCBI Taxonomy" id="58109"/>
    <lineage>
        <taxon>Bacteria</taxon>
        <taxon>Bacillati</taxon>
        <taxon>Actinomycetota</taxon>
        <taxon>Actinomycetes</taxon>
        <taxon>Streptosporangiales</taxon>
        <taxon>Thermomonosporaceae</taxon>
        <taxon>Actinocorallia</taxon>
    </lineage>
</organism>
<dbReference type="OrthoDB" id="3598762at2"/>
<comment type="caution">
    <text evidence="1">The sequence shown here is derived from an EMBL/GenBank/DDBJ whole genome shotgun (WGS) entry which is preliminary data.</text>
</comment>
<dbReference type="Pfam" id="PF10065">
    <property type="entry name" value="DUF2303"/>
    <property type="match status" value="1"/>
</dbReference>
<dbReference type="AlphaFoldDB" id="A0A3N1CMX3"/>
<dbReference type="InterPro" id="IPR019276">
    <property type="entry name" value="DUF2303"/>
</dbReference>
<accession>A0A3N1CMX3</accession>
<gene>
    <name evidence="1" type="ORF">EDD29_0124</name>
</gene>